<keyword evidence="3" id="KW-1185">Reference proteome</keyword>
<organism evidence="2 3">
    <name type="scientific">Prorocentrum cordatum</name>
    <dbReference type="NCBI Taxonomy" id="2364126"/>
    <lineage>
        <taxon>Eukaryota</taxon>
        <taxon>Sar</taxon>
        <taxon>Alveolata</taxon>
        <taxon>Dinophyceae</taxon>
        <taxon>Prorocentrales</taxon>
        <taxon>Prorocentraceae</taxon>
        <taxon>Prorocentrum</taxon>
    </lineage>
</organism>
<gene>
    <name evidence="2" type="ORF">PCOR1329_LOCUS17345</name>
</gene>
<evidence type="ECO:0000313" key="3">
    <source>
        <dbReference type="Proteomes" id="UP001189429"/>
    </source>
</evidence>
<sequence>MLSSDALREHGTWEAATLTSQATARSLPRRQPSTLQRRRRRRRRKTRRQRMIIVLRRGSYFGGEGREDARGSMCEYSCQSFAPGAPRASGGSWRPTATPRFGPDLTLGIRADQRPKPRCPAPGKKHTPLRLGMPSRWGGENQTPTSEDKTQLHKHTLQLLLLLLLRPERSLPQAGWRFPADVATGVTTQRTAPAQLACRTPSTLAC</sequence>
<feature type="compositionally biased region" description="Basic residues" evidence="1">
    <location>
        <begin position="36"/>
        <end position="50"/>
    </location>
</feature>
<comment type="caution">
    <text evidence="2">The sequence shown here is derived from an EMBL/GenBank/DDBJ whole genome shotgun (WGS) entry which is preliminary data.</text>
</comment>
<name>A0ABN9R3P8_9DINO</name>
<proteinExistence type="predicted"/>
<evidence type="ECO:0000313" key="2">
    <source>
        <dbReference type="EMBL" id="CAK0813401.1"/>
    </source>
</evidence>
<feature type="compositionally biased region" description="Basic and acidic residues" evidence="1">
    <location>
        <begin position="1"/>
        <end position="12"/>
    </location>
</feature>
<reference evidence="2" key="1">
    <citation type="submission" date="2023-10" db="EMBL/GenBank/DDBJ databases">
        <authorList>
            <person name="Chen Y."/>
            <person name="Shah S."/>
            <person name="Dougan E. K."/>
            <person name="Thang M."/>
            <person name="Chan C."/>
        </authorList>
    </citation>
    <scope>NUCLEOTIDE SEQUENCE [LARGE SCALE GENOMIC DNA]</scope>
</reference>
<feature type="region of interest" description="Disordered" evidence="1">
    <location>
        <begin position="1"/>
        <end position="50"/>
    </location>
</feature>
<dbReference type="EMBL" id="CAUYUJ010005369">
    <property type="protein sequence ID" value="CAK0813401.1"/>
    <property type="molecule type" value="Genomic_DNA"/>
</dbReference>
<protein>
    <submittedName>
        <fullName evidence="2">Uncharacterized protein</fullName>
    </submittedName>
</protein>
<feature type="region of interest" description="Disordered" evidence="1">
    <location>
        <begin position="84"/>
        <end position="151"/>
    </location>
</feature>
<accession>A0ABN9R3P8</accession>
<dbReference type="Proteomes" id="UP001189429">
    <property type="component" value="Unassembled WGS sequence"/>
</dbReference>
<evidence type="ECO:0000256" key="1">
    <source>
        <dbReference type="SAM" id="MobiDB-lite"/>
    </source>
</evidence>